<gene>
    <name evidence="3" type="primary">ureD</name>
    <name evidence="5" type="ORF">GCM10009836_37120</name>
</gene>
<feature type="region of interest" description="Disordered" evidence="4">
    <location>
        <begin position="138"/>
        <end position="202"/>
    </location>
</feature>
<comment type="subunit">
    <text evidence="3">UreD, UreF and UreG form a complex that acts as a GTP-hydrolysis-dependent molecular chaperone, activating the urease apoprotein by helping to assemble the nickel containing metallocenter of UreC. The UreE protein probably delivers the nickel.</text>
</comment>
<comment type="caution">
    <text evidence="5">The sequence shown here is derived from an EMBL/GenBank/DDBJ whole genome shotgun (WGS) entry which is preliminary data.</text>
</comment>
<evidence type="ECO:0000256" key="1">
    <source>
        <dbReference type="ARBA" id="ARBA00007177"/>
    </source>
</evidence>
<dbReference type="Pfam" id="PF01774">
    <property type="entry name" value="UreD"/>
    <property type="match status" value="1"/>
</dbReference>
<proteinExistence type="inferred from homology"/>
<reference evidence="5 6" key="1">
    <citation type="journal article" date="2019" name="Int. J. Syst. Evol. Microbiol.">
        <title>The Global Catalogue of Microorganisms (GCM) 10K type strain sequencing project: providing services to taxonomists for standard genome sequencing and annotation.</title>
        <authorList>
            <consortium name="The Broad Institute Genomics Platform"/>
            <consortium name="The Broad Institute Genome Sequencing Center for Infectious Disease"/>
            <person name="Wu L."/>
            <person name="Ma J."/>
        </authorList>
    </citation>
    <scope>NUCLEOTIDE SEQUENCE [LARGE SCALE GENOMIC DNA]</scope>
    <source>
        <strain evidence="5 6">JCM 16009</strain>
    </source>
</reference>
<evidence type="ECO:0000313" key="6">
    <source>
        <dbReference type="Proteomes" id="UP001500449"/>
    </source>
</evidence>
<dbReference type="HAMAP" id="MF_01384">
    <property type="entry name" value="UreD"/>
    <property type="match status" value="1"/>
</dbReference>
<keyword evidence="2 3" id="KW-0143">Chaperone</keyword>
<keyword evidence="3" id="KW-0963">Cytoplasm</keyword>
<evidence type="ECO:0000313" key="5">
    <source>
        <dbReference type="EMBL" id="GAA1853656.1"/>
    </source>
</evidence>
<sequence>MRARALLTVERHGDRSVVRELRSQSPLSLVPRRGTAAALDSAVTVHLVGSASTPLTGDDVELDVRVGPGADLVLTGVAAAVALAGPSTLTMRFTLDEGASLQYLPEPTVITSRADHETLLHATLHPTARLRAREVLVAGRHGEPSGQYRGTTRVEQRSERHSRSLGVNEGAARSSGDSAPAAPSPMSERAPRSLGMSDGAVRSSTPLLHQTQELGDPLLQASPAHLAGNRVLGTEVLVWGEDADATGQLWALSRLAVRGSLATAVGADAVTTQRALAEAVAAHPGWTAATLQASRLPHESAIRRGER</sequence>
<evidence type="ECO:0000256" key="3">
    <source>
        <dbReference type="HAMAP-Rule" id="MF_01384"/>
    </source>
</evidence>
<dbReference type="Proteomes" id="UP001500449">
    <property type="component" value="Unassembled WGS sequence"/>
</dbReference>
<dbReference type="RefSeq" id="WP_344418311.1">
    <property type="nucleotide sequence ID" value="NZ_BAAAQK010000011.1"/>
</dbReference>
<dbReference type="PANTHER" id="PTHR33643">
    <property type="entry name" value="UREASE ACCESSORY PROTEIN D"/>
    <property type="match status" value="1"/>
</dbReference>
<feature type="compositionally biased region" description="Basic and acidic residues" evidence="4">
    <location>
        <begin position="152"/>
        <end position="162"/>
    </location>
</feature>
<organism evidence="5 6">
    <name type="scientific">Pseudonocardia ailaonensis</name>
    <dbReference type="NCBI Taxonomy" id="367279"/>
    <lineage>
        <taxon>Bacteria</taxon>
        <taxon>Bacillati</taxon>
        <taxon>Actinomycetota</taxon>
        <taxon>Actinomycetes</taxon>
        <taxon>Pseudonocardiales</taxon>
        <taxon>Pseudonocardiaceae</taxon>
        <taxon>Pseudonocardia</taxon>
    </lineage>
</organism>
<keyword evidence="6" id="KW-1185">Reference proteome</keyword>
<dbReference type="InterPro" id="IPR002669">
    <property type="entry name" value="UreD"/>
</dbReference>
<keyword evidence="3" id="KW-0996">Nickel insertion</keyword>
<dbReference type="PANTHER" id="PTHR33643:SF1">
    <property type="entry name" value="UREASE ACCESSORY PROTEIN D"/>
    <property type="match status" value="1"/>
</dbReference>
<name>A0ABN2N6M9_9PSEU</name>
<comment type="function">
    <text evidence="3">Required for maturation of urease via the functional incorporation of the urease nickel metallocenter.</text>
</comment>
<accession>A0ABN2N6M9</accession>
<comment type="subcellular location">
    <subcellularLocation>
        <location evidence="3">Cytoplasm</location>
    </subcellularLocation>
</comment>
<protein>
    <recommendedName>
        <fullName evidence="3">Urease accessory protein UreD</fullName>
    </recommendedName>
</protein>
<comment type="similarity">
    <text evidence="1 3">Belongs to the UreD family.</text>
</comment>
<evidence type="ECO:0000256" key="4">
    <source>
        <dbReference type="SAM" id="MobiDB-lite"/>
    </source>
</evidence>
<dbReference type="EMBL" id="BAAAQK010000011">
    <property type="protein sequence ID" value="GAA1853656.1"/>
    <property type="molecule type" value="Genomic_DNA"/>
</dbReference>
<evidence type="ECO:0000256" key="2">
    <source>
        <dbReference type="ARBA" id="ARBA00023186"/>
    </source>
</evidence>
<feature type="compositionally biased region" description="Low complexity" evidence="4">
    <location>
        <begin position="171"/>
        <end position="188"/>
    </location>
</feature>